<protein>
    <submittedName>
        <fullName evidence="7">Leukocyte elastase inhibitor</fullName>
    </submittedName>
</protein>
<accession>A0A8D8K903</accession>
<dbReference type="InterPro" id="IPR042185">
    <property type="entry name" value="Serpin_sf_2"/>
</dbReference>
<dbReference type="AlphaFoldDB" id="A0A8D8K903"/>
<dbReference type="PANTHER" id="PTHR11461">
    <property type="entry name" value="SERINE PROTEASE INHIBITOR, SERPIN"/>
    <property type="match status" value="1"/>
</dbReference>
<dbReference type="Gene3D" id="2.30.39.10">
    <property type="entry name" value="Alpha-1-antitrypsin, domain 1"/>
    <property type="match status" value="1"/>
</dbReference>
<keyword evidence="2" id="KW-0646">Protease inhibitor</keyword>
<dbReference type="InterPro" id="IPR000215">
    <property type="entry name" value="Serpin_fam"/>
</dbReference>
<dbReference type="SMART" id="SM00093">
    <property type="entry name" value="SERPIN"/>
    <property type="match status" value="1"/>
</dbReference>
<dbReference type="InterPro" id="IPR036186">
    <property type="entry name" value="Serpin_sf"/>
</dbReference>
<comment type="similarity">
    <text evidence="1 4">Belongs to the serpin family.</text>
</comment>
<evidence type="ECO:0000256" key="3">
    <source>
        <dbReference type="ARBA" id="ARBA00022900"/>
    </source>
</evidence>
<reference evidence="7" key="1">
    <citation type="submission" date="2021-05" db="EMBL/GenBank/DDBJ databases">
        <authorList>
            <person name="Alioto T."/>
            <person name="Alioto T."/>
            <person name="Gomez Garrido J."/>
        </authorList>
    </citation>
    <scope>NUCLEOTIDE SEQUENCE</scope>
</reference>
<name>A0A8D8K903_CULPI</name>
<sequence>MIPFVALLAVLAVGASAELSEFTASSTDFTFRFLKGAYTPTENAILSPVSIQSSLAMFYPLAGPEVSPDMQRHLNLPADKTIATDNLRRFFASISKQQARPDALKVLSKVYHVDAELNPEVLPLFQGQFGAEVETANFQDQETVVRSVNEWVDRSTGGLIPNYMEPGELRVDTDLMLLNVVAMNASWQDPFDPEETEESDFQFLNGARKVQMMHVAGEFQFGVVNEHNCYAVELNYEEDTDLSMVLILPKKKHTLQDIVQGLSVDLYRALDESLHKVRVAVAIPKFTMRKKLDAKELLMNMGLKSIFENLDFDLLTKDKSKIGEVRQTGFIRVDERGTEAAAATDVQAVGRSSIPTFYANRPFLYLIRKRSTKDIIFIGHYSVYEEQQ</sequence>
<evidence type="ECO:0000313" key="7">
    <source>
        <dbReference type="EMBL" id="CAG6582886.1"/>
    </source>
</evidence>
<dbReference type="PROSITE" id="PS00284">
    <property type="entry name" value="SERPIN"/>
    <property type="match status" value="1"/>
</dbReference>
<dbReference type="CDD" id="cd19599">
    <property type="entry name" value="serpin18-like_insects"/>
    <property type="match status" value="1"/>
</dbReference>
<dbReference type="InterPro" id="IPR042178">
    <property type="entry name" value="Serpin_sf_1"/>
</dbReference>
<dbReference type="EMBL" id="HBUE01203825">
    <property type="protein sequence ID" value="CAG6531044.1"/>
    <property type="molecule type" value="Transcribed_RNA"/>
</dbReference>
<evidence type="ECO:0000256" key="1">
    <source>
        <dbReference type="ARBA" id="ARBA00009500"/>
    </source>
</evidence>
<evidence type="ECO:0000256" key="2">
    <source>
        <dbReference type="ARBA" id="ARBA00022690"/>
    </source>
</evidence>
<dbReference type="EMBL" id="HBUE01310050">
    <property type="protein sequence ID" value="CAG6582886.1"/>
    <property type="molecule type" value="Transcribed_RNA"/>
</dbReference>
<dbReference type="Pfam" id="PF00079">
    <property type="entry name" value="Serpin"/>
    <property type="match status" value="1"/>
</dbReference>
<dbReference type="InterPro" id="IPR023795">
    <property type="entry name" value="Serpin_CS"/>
</dbReference>
<keyword evidence="5" id="KW-0732">Signal</keyword>
<evidence type="ECO:0000256" key="4">
    <source>
        <dbReference type="RuleBase" id="RU000411"/>
    </source>
</evidence>
<evidence type="ECO:0000259" key="6">
    <source>
        <dbReference type="SMART" id="SM00093"/>
    </source>
</evidence>
<dbReference type="PANTHER" id="PTHR11461:SF211">
    <property type="entry name" value="GH10112P-RELATED"/>
    <property type="match status" value="1"/>
</dbReference>
<proteinExistence type="inferred from homology"/>
<feature type="chain" id="PRO_5033954628" evidence="5">
    <location>
        <begin position="18"/>
        <end position="388"/>
    </location>
</feature>
<dbReference type="SUPFAM" id="SSF56574">
    <property type="entry name" value="Serpins"/>
    <property type="match status" value="1"/>
</dbReference>
<feature type="domain" description="Serpin" evidence="6">
    <location>
        <begin position="31"/>
        <end position="384"/>
    </location>
</feature>
<organism evidence="7">
    <name type="scientific">Culex pipiens</name>
    <name type="common">House mosquito</name>
    <dbReference type="NCBI Taxonomy" id="7175"/>
    <lineage>
        <taxon>Eukaryota</taxon>
        <taxon>Metazoa</taxon>
        <taxon>Ecdysozoa</taxon>
        <taxon>Arthropoda</taxon>
        <taxon>Hexapoda</taxon>
        <taxon>Insecta</taxon>
        <taxon>Pterygota</taxon>
        <taxon>Neoptera</taxon>
        <taxon>Endopterygota</taxon>
        <taxon>Diptera</taxon>
        <taxon>Nematocera</taxon>
        <taxon>Culicoidea</taxon>
        <taxon>Culicidae</taxon>
        <taxon>Culicinae</taxon>
        <taxon>Culicini</taxon>
        <taxon>Culex</taxon>
        <taxon>Culex</taxon>
    </lineage>
</organism>
<evidence type="ECO:0000256" key="5">
    <source>
        <dbReference type="SAM" id="SignalP"/>
    </source>
</evidence>
<dbReference type="Gene3D" id="3.30.497.10">
    <property type="entry name" value="Antithrombin, subunit I, domain 2"/>
    <property type="match status" value="1"/>
</dbReference>
<dbReference type="InterPro" id="IPR023796">
    <property type="entry name" value="Serpin_dom"/>
</dbReference>
<dbReference type="GO" id="GO:0004867">
    <property type="term" value="F:serine-type endopeptidase inhibitor activity"/>
    <property type="evidence" value="ECO:0007669"/>
    <property type="project" value="UniProtKB-KW"/>
</dbReference>
<feature type="signal peptide" evidence="5">
    <location>
        <begin position="1"/>
        <end position="17"/>
    </location>
</feature>
<dbReference type="GO" id="GO:0005615">
    <property type="term" value="C:extracellular space"/>
    <property type="evidence" value="ECO:0007669"/>
    <property type="project" value="InterPro"/>
</dbReference>
<keyword evidence="3" id="KW-0722">Serine protease inhibitor</keyword>